<accession>A0A2K3KLC2</accession>
<dbReference type="AlphaFoldDB" id="A0A2K3KLC2"/>
<dbReference type="EMBL" id="ASHM01101030">
    <property type="protein sequence ID" value="PNX67095.1"/>
    <property type="molecule type" value="Genomic_DNA"/>
</dbReference>
<feature type="compositionally biased region" description="Basic residues" evidence="1">
    <location>
        <begin position="27"/>
        <end position="37"/>
    </location>
</feature>
<evidence type="ECO:0000256" key="1">
    <source>
        <dbReference type="SAM" id="MobiDB-lite"/>
    </source>
</evidence>
<comment type="caution">
    <text evidence="2">The sequence shown here is derived from an EMBL/GenBank/DDBJ whole genome shotgun (WGS) entry which is preliminary data.</text>
</comment>
<proteinExistence type="predicted"/>
<reference evidence="2 3" key="2">
    <citation type="journal article" date="2017" name="Front. Plant Sci.">
        <title>Gene Classification and Mining of Molecular Markers Useful in Red Clover (Trifolium pratense) Breeding.</title>
        <authorList>
            <person name="Istvanek J."/>
            <person name="Dluhosova J."/>
            <person name="Dluhos P."/>
            <person name="Patkova L."/>
            <person name="Nedelnik J."/>
            <person name="Repkova J."/>
        </authorList>
    </citation>
    <scope>NUCLEOTIDE SEQUENCE [LARGE SCALE GENOMIC DNA]</scope>
    <source>
        <strain evidence="3">cv. Tatra</strain>
        <tissue evidence="2">Young leaves</tissue>
    </source>
</reference>
<dbReference type="Proteomes" id="UP000236291">
    <property type="component" value="Unassembled WGS sequence"/>
</dbReference>
<dbReference type="STRING" id="57577.A0A2K3KLC2"/>
<reference evidence="2 3" key="1">
    <citation type="journal article" date="2014" name="Am. J. Bot.">
        <title>Genome assembly and annotation for red clover (Trifolium pratense; Fabaceae).</title>
        <authorList>
            <person name="Istvanek J."/>
            <person name="Jaros M."/>
            <person name="Krenek A."/>
            <person name="Repkova J."/>
        </authorList>
    </citation>
    <scope>NUCLEOTIDE SEQUENCE [LARGE SCALE GENOMIC DNA]</scope>
    <source>
        <strain evidence="3">cv. Tatra</strain>
        <tissue evidence="2">Young leaves</tissue>
    </source>
</reference>
<gene>
    <name evidence="2" type="ORF">L195_g055443</name>
</gene>
<protein>
    <submittedName>
        <fullName evidence="2">2-aminoethanethiol dioxygenase-like protein</fullName>
    </submittedName>
</protein>
<feature type="region of interest" description="Disordered" evidence="1">
    <location>
        <begin position="18"/>
        <end position="41"/>
    </location>
</feature>
<organism evidence="2 3">
    <name type="scientific">Trifolium pratense</name>
    <name type="common">Red clover</name>
    <dbReference type="NCBI Taxonomy" id="57577"/>
    <lineage>
        <taxon>Eukaryota</taxon>
        <taxon>Viridiplantae</taxon>
        <taxon>Streptophyta</taxon>
        <taxon>Embryophyta</taxon>
        <taxon>Tracheophyta</taxon>
        <taxon>Spermatophyta</taxon>
        <taxon>Magnoliopsida</taxon>
        <taxon>eudicotyledons</taxon>
        <taxon>Gunneridae</taxon>
        <taxon>Pentapetalae</taxon>
        <taxon>rosids</taxon>
        <taxon>fabids</taxon>
        <taxon>Fabales</taxon>
        <taxon>Fabaceae</taxon>
        <taxon>Papilionoideae</taxon>
        <taxon>50 kb inversion clade</taxon>
        <taxon>NPAAA clade</taxon>
        <taxon>Hologalegina</taxon>
        <taxon>IRL clade</taxon>
        <taxon>Trifolieae</taxon>
        <taxon>Trifolium</taxon>
    </lineage>
</organism>
<evidence type="ECO:0000313" key="3">
    <source>
        <dbReference type="Proteomes" id="UP000236291"/>
    </source>
</evidence>
<evidence type="ECO:0000313" key="2">
    <source>
        <dbReference type="EMBL" id="PNX67095.1"/>
    </source>
</evidence>
<keyword evidence="2" id="KW-0223">Dioxygenase</keyword>
<keyword evidence="2" id="KW-0560">Oxidoreductase</keyword>
<name>A0A2K3KLC2_TRIPR</name>
<sequence>MGIERNLADRKGKDFCELPKETITNSRSRRNRRRSSKKMPPVQKLFETCKEVFASSGTGIVPPTQDIDKLRVFFTHTVTPVISD</sequence>
<dbReference type="GO" id="GO:0051213">
    <property type="term" value="F:dioxygenase activity"/>
    <property type="evidence" value="ECO:0007669"/>
    <property type="project" value="UniProtKB-KW"/>
</dbReference>